<dbReference type="PANTHER" id="PTHR43798">
    <property type="entry name" value="MONOACYLGLYCEROL LIPASE"/>
    <property type="match status" value="1"/>
</dbReference>
<dbReference type="EMBL" id="CADIJO010000003">
    <property type="protein sequence ID" value="CAB3674183.1"/>
    <property type="molecule type" value="Genomic_DNA"/>
</dbReference>
<organism evidence="2 3">
    <name type="scientific">Achromobacter deleyi</name>
    <dbReference type="NCBI Taxonomy" id="1353891"/>
    <lineage>
        <taxon>Bacteria</taxon>
        <taxon>Pseudomonadati</taxon>
        <taxon>Pseudomonadota</taxon>
        <taxon>Betaproteobacteria</taxon>
        <taxon>Burkholderiales</taxon>
        <taxon>Alcaligenaceae</taxon>
        <taxon>Achromobacter</taxon>
    </lineage>
</organism>
<evidence type="ECO:0000313" key="3">
    <source>
        <dbReference type="Proteomes" id="UP000494111"/>
    </source>
</evidence>
<evidence type="ECO:0000313" key="2">
    <source>
        <dbReference type="EMBL" id="CAB3674183.1"/>
    </source>
</evidence>
<protein>
    <submittedName>
        <fullName evidence="2">Arylesterase</fullName>
        <ecNumber evidence="2">3.1.1.2</ecNumber>
    </submittedName>
</protein>
<dbReference type="PANTHER" id="PTHR43798:SF33">
    <property type="entry name" value="HYDROLASE, PUTATIVE (AFU_ORTHOLOGUE AFUA_2G14860)-RELATED"/>
    <property type="match status" value="1"/>
</dbReference>
<dbReference type="GO" id="GO:0004064">
    <property type="term" value="F:arylesterase activity"/>
    <property type="evidence" value="ECO:0007669"/>
    <property type="project" value="UniProtKB-EC"/>
</dbReference>
<dbReference type="Proteomes" id="UP000494111">
    <property type="component" value="Unassembled WGS sequence"/>
</dbReference>
<proteinExistence type="predicted"/>
<dbReference type="Gene3D" id="3.40.50.1820">
    <property type="entry name" value="alpha/beta hydrolase"/>
    <property type="match status" value="1"/>
</dbReference>
<dbReference type="SUPFAM" id="SSF53474">
    <property type="entry name" value="alpha/beta-Hydrolases"/>
    <property type="match status" value="1"/>
</dbReference>
<gene>
    <name evidence="2" type="ORF">LMG3458_01260</name>
</gene>
<reference evidence="2 3" key="1">
    <citation type="submission" date="2020-04" db="EMBL/GenBank/DDBJ databases">
        <authorList>
            <person name="De Canck E."/>
        </authorList>
    </citation>
    <scope>NUCLEOTIDE SEQUENCE [LARGE SCALE GENOMIC DNA]</scope>
    <source>
        <strain evidence="2 3">LMG 3458</strain>
    </source>
</reference>
<dbReference type="InterPro" id="IPR029058">
    <property type="entry name" value="AB_hydrolase_fold"/>
</dbReference>
<dbReference type="InterPro" id="IPR000073">
    <property type="entry name" value="AB_hydrolase_1"/>
</dbReference>
<keyword evidence="2" id="KW-0378">Hydrolase</keyword>
<sequence>MLHHSLFHRLRPTLAAFVLTVGVGVAPAIGQAAMMPAAPTQATAMPVAATSPALSRQYTVTAPDGVTLAVQESGNPEGPPVVFVHGLLGSRLSWDAQVASPQLQRYRLITYDLRGHGLSGKPVAATAYTDGRRWADDLAAVLAASGARNPVLVGWSLGAAVVTNYLAAYGDGHIAGAVYVGGVIELDPAQIAPHPDVYRDLVSPDLKTHLDAERAFVALCFHTQPDPVTFQRLLANAALASPEMVAAVPSMSIAAQAGVGGMRKPLLLIYGARDALVQALPSIERARGLNPGLRSTVYDKAGHAPFLEEAQRFNSDLAAFVDAAVSH</sequence>
<dbReference type="InterPro" id="IPR050266">
    <property type="entry name" value="AB_hydrolase_sf"/>
</dbReference>
<dbReference type="GO" id="GO:0016020">
    <property type="term" value="C:membrane"/>
    <property type="evidence" value="ECO:0007669"/>
    <property type="project" value="TreeGrafter"/>
</dbReference>
<dbReference type="AlphaFoldDB" id="A0A6S6ZGF4"/>
<accession>A0A6S6ZGF4</accession>
<evidence type="ECO:0000259" key="1">
    <source>
        <dbReference type="Pfam" id="PF00561"/>
    </source>
</evidence>
<dbReference type="EC" id="3.1.1.2" evidence="2"/>
<dbReference type="Pfam" id="PF00561">
    <property type="entry name" value="Abhydrolase_1"/>
    <property type="match status" value="1"/>
</dbReference>
<feature type="domain" description="AB hydrolase-1" evidence="1">
    <location>
        <begin position="79"/>
        <end position="310"/>
    </location>
</feature>
<name>A0A6S6ZGF4_9BURK</name>